<proteinExistence type="predicted"/>
<dbReference type="PANTHER" id="PTHR28199:SF1">
    <property type="entry name" value="PROCESSING OF GAS1 AND ALP PROTEIN 2"/>
    <property type="match status" value="1"/>
</dbReference>
<dbReference type="RefSeq" id="XP_022466267.1">
    <property type="nucleotide sequence ID" value="XM_022609920.1"/>
</dbReference>
<evidence type="ECO:0000256" key="1">
    <source>
        <dbReference type="SAM" id="MobiDB-lite"/>
    </source>
</evidence>
<feature type="transmembrane region" description="Helical" evidence="2">
    <location>
        <begin position="20"/>
        <end position="40"/>
    </location>
</feature>
<keyword evidence="2" id="KW-0812">Transmembrane</keyword>
<reference evidence="4" key="2">
    <citation type="submission" date="2012-08" db="EMBL/GenBank/DDBJ databases">
        <title>Genome sequence of Kazachstania naganishii.</title>
        <authorList>
            <person name="Gordon J.L."/>
            <person name="Armisen D."/>
            <person name="Proux-Wera E."/>
            <person name="OhEigeartaigh S.S."/>
            <person name="Byrne K.P."/>
            <person name="Wolfe K.H."/>
        </authorList>
    </citation>
    <scope>NUCLEOTIDE SEQUENCE [LARGE SCALE GENOMIC DNA]</scope>
    <source>
        <strain evidence="4">ATCC MYA-139 / BCRC 22969 / CBS 8797 / CCRC 22969 / KCTC 17520 / NBRC 10181 / NCYC 3082</strain>
    </source>
</reference>
<dbReference type="InterPro" id="IPR011431">
    <property type="entry name" value="Trafficking_Pga2"/>
</dbReference>
<organism evidence="3 4">
    <name type="scientific">Huiozyma naganishii (strain ATCC MYA-139 / BCRC 22969 / CBS 8797 / KCTC 17520 / NBRC 10181 / NCYC 3082 / Yp74L-3)</name>
    <name type="common">Yeast</name>
    <name type="synonym">Kazachstania naganishii</name>
    <dbReference type="NCBI Taxonomy" id="1071383"/>
    <lineage>
        <taxon>Eukaryota</taxon>
        <taxon>Fungi</taxon>
        <taxon>Dikarya</taxon>
        <taxon>Ascomycota</taxon>
        <taxon>Saccharomycotina</taxon>
        <taxon>Saccharomycetes</taxon>
        <taxon>Saccharomycetales</taxon>
        <taxon>Saccharomycetaceae</taxon>
        <taxon>Huiozyma</taxon>
    </lineage>
</organism>
<dbReference type="KEGG" id="kng:KNAG_0I02360"/>
<dbReference type="eggNOG" id="ENOG502S88B">
    <property type="taxonomic scope" value="Eukaryota"/>
</dbReference>
<feature type="region of interest" description="Disordered" evidence="1">
    <location>
        <begin position="55"/>
        <end position="88"/>
    </location>
</feature>
<dbReference type="STRING" id="1071383.J7S2H6"/>
<name>J7S2H6_HUIN7</name>
<keyword evidence="4" id="KW-1185">Reference proteome</keyword>
<dbReference type="OrthoDB" id="4227028at2759"/>
<gene>
    <name evidence="3" type="primary">KNAG0I02360</name>
    <name evidence="3" type="ordered locus">KNAG_0I02360</name>
</gene>
<protein>
    <recommendedName>
        <fullName evidence="5">Processing of GAS1 and ALP protein 2</fullName>
    </recommendedName>
</protein>
<sequence length="132" mass="14880">MGLTDTVYVQLVHMWDGFDVYKLLRLVIVVGGYMLIRTLVQRDLAKRQLKRQLEQDKLRKEGAPATEPAMESAKGPAAASSSSSELSQFGWGNKTRVRVKQQQELLASAIDKLREGQFDSQRDDDIADLLED</sequence>
<accession>J7S2H6</accession>
<dbReference type="HOGENOM" id="CLU_150165_0_0_1"/>
<keyword evidence="2" id="KW-1133">Transmembrane helix</keyword>
<evidence type="ECO:0000313" key="4">
    <source>
        <dbReference type="Proteomes" id="UP000006310"/>
    </source>
</evidence>
<dbReference type="Proteomes" id="UP000006310">
    <property type="component" value="Chromosome 9"/>
</dbReference>
<dbReference type="AlphaFoldDB" id="J7S2H6"/>
<dbReference type="GO" id="GO:0015031">
    <property type="term" value="P:protein transport"/>
    <property type="evidence" value="ECO:0007669"/>
    <property type="project" value="EnsemblFungi"/>
</dbReference>
<evidence type="ECO:0000256" key="2">
    <source>
        <dbReference type="SAM" id="Phobius"/>
    </source>
</evidence>
<evidence type="ECO:0000313" key="3">
    <source>
        <dbReference type="EMBL" id="CCK72022.1"/>
    </source>
</evidence>
<dbReference type="PIRSF" id="PIRSF022909">
    <property type="entry name" value="UCP022909"/>
    <property type="match status" value="1"/>
</dbReference>
<evidence type="ECO:0008006" key="5">
    <source>
        <dbReference type="Google" id="ProtNLM"/>
    </source>
</evidence>
<dbReference type="Pfam" id="PF07543">
    <property type="entry name" value="PGA2"/>
    <property type="match status" value="1"/>
</dbReference>
<reference evidence="3 4" key="1">
    <citation type="journal article" date="2011" name="Proc. Natl. Acad. Sci. U.S.A.">
        <title>Evolutionary erosion of yeast sex chromosomes by mating-type switching accidents.</title>
        <authorList>
            <person name="Gordon J.L."/>
            <person name="Armisen D."/>
            <person name="Proux-Wera E."/>
            <person name="Oheigeartaigh S.S."/>
            <person name="Byrne K.P."/>
            <person name="Wolfe K.H."/>
        </authorList>
    </citation>
    <scope>NUCLEOTIDE SEQUENCE [LARGE SCALE GENOMIC DNA]</scope>
    <source>
        <strain evidence="4">ATCC MYA-139 / BCRC 22969 / CBS 8797 / CCRC 22969 / KCTC 17520 / NBRC 10181 / NCYC 3082</strain>
    </source>
</reference>
<dbReference type="EMBL" id="HE978322">
    <property type="protein sequence ID" value="CCK72022.1"/>
    <property type="molecule type" value="Genomic_DNA"/>
</dbReference>
<dbReference type="GeneID" id="34527765"/>
<keyword evidence="2" id="KW-0472">Membrane</keyword>
<dbReference type="PANTHER" id="PTHR28199">
    <property type="entry name" value="PROCESSING OF GAS1 AND ALP PROTEIN 2"/>
    <property type="match status" value="1"/>
</dbReference>
<dbReference type="OMA" id="FGWGNKT"/>